<keyword evidence="3" id="KW-0238">DNA-binding</keyword>
<dbReference type="Proteomes" id="UP000811609">
    <property type="component" value="Chromosome 3"/>
</dbReference>
<dbReference type="SUPFAM" id="SSF46689">
    <property type="entry name" value="Homeodomain-like"/>
    <property type="match status" value="1"/>
</dbReference>
<feature type="domain" description="Myb-like" evidence="5">
    <location>
        <begin position="62"/>
        <end position="112"/>
    </location>
</feature>
<sequence>MGRRPCCIKEGLNRGAWSAREDNILINYIKAHGEGKWRDVPERAGLKRCGKSCRLRWLNYLRPDIKRGNISVEEEELIIRMHKLLGNRWSLIAGRIPGRTDNEIKNYWNTHLSRRIMQDGYKILQDSYKQDGELITDDDEGSNWSEFTQGTGQEIHDHSAIRTKAMRCSDAFIPKQLDIAMEKNASTVIPDWGSDQSGSSLAQQEENSDENFLMDYVVNDLLISDHKHSCLDSHQDRELNECENMVDGEMDHAKNNIMSSCEDFLISGHDQAMRENWRPQTEPNSQPNDALDLKTLTSLLNLEDDWIIS</sequence>
<dbReference type="GO" id="GO:0003677">
    <property type="term" value="F:DNA binding"/>
    <property type="evidence" value="ECO:0007669"/>
    <property type="project" value="UniProtKB-KW"/>
</dbReference>
<dbReference type="Gene3D" id="1.10.10.60">
    <property type="entry name" value="Homeodomain-like"/>
    <property type="match status" value="2"/>
</dbReference>
<dbReference type="PANTHER" id="PTHR47999">
    <property type="entry name" value="TRANSCRIPTION FACTOR MYB8-RELATED-RELATED"/>
    <property type="match status" value="1"/>
</dbReference>
<evidence type="ECO:0000259" key="5">
    <source>
        <dbReference type="PROSITE" id="PS50090"/>
    </source>
</evidence>
<keyword evidence="9" id="KW-1185">Reference proteome</keyword>
<organism evidence="7 9">
    <name type="scientific">Carya illinoinensis</name>
    <name type="common">Pecan</name>
    <dbReference type="NCBI Taxonomy" id="32201"/>
    <lineage>
        <taxon>Eukaryota</taxon>
        <taxon>Viridiplantae</taxon>
        <taxon>Streptophyta</taxon>
        <taxon>Embryophyta</taxon>
        <taxon>Tracheophyta</taxon>
        <taxon>Spermatophyta</taxon>
        <taxon>Magnoliopsida</taxon>
        <taxon>eudicotyledons</taxon>
        <taxon>Gunneridae</taxon>
        <taxon>Pentapetalae</taxon>
        <taxon>rosids</taxon>
        <taxon>fabids</taxon>
        <taxon>Fagales</taxon>
        <taxon>Juglandaceae</taxon>
        <taxon>Carya</taxon>
    </lineage>
</organism>
<evidence type="ECO:0000313" key="9">
    <source>
        <dbReference type="Proteomes" id="UP000811609"/>
    </source>
</evidence>
<dbReference type="SMART" id="SM00717">
    <property type="entry name" value="SANT"/>
    <property type="match status" value="2"/>
</dbReference>
<gene>
    <name evidence="7" type="ORF">CIPAW_03G209200</name>
    <name evidence="8" type="ORF">I3842_03G198200</name>
</gene>
<dbReference type="EMBL" id="CM031827">
    <property type="protein sequence ID" value="KAG6723210.1"/>
    <property type="molecule type" value="Genomic_DNA"/>
</dbReference>
<reference evidence="7" key="1">
    <citation type="submission" date="2020-12" db="EMBL/GenBank/DDBJ databases">
        <title>WGS assembly of Carya illinoinensis cv. Pawnee.</title>
        <authorList>
            <person name="Platts A."/>
            <person name="Shu S."/>
            <person name="Wright S."/>
            <person name="Barry K."/>
            <person name="Edger P."/>
            <person name="Pires J.C."/>
            <person name="Schmutz J."/>
        </authorList>
    </citation>
    <scope>NUCLEOTIDE SEQUENCE</scope>
    <source>
        <tissue evidence="7">Leaf</tissue>
    </source>
</reference>
<feature type="domain" description="Myb-like" evidence="5">
    <location>
        <begin position="9"/>
        <end position="61"/>
    </location>
</feature>
<dbReference type="GO" id="GO:0005634">
    <property type="term" value="C:nucleus"/>
    <property type="evidence" value="ECO:0007669"/>
    <property type="project" value="UniProtKB-SubCell"/>
</dbReference>
<dbReference type="Pfam" id="PF00249">
    <property type="entry name" value="Myb_DNA-binding"/>
    <property type="match status" value="2"/>
</dbReference>
<keyword evidence="4" id="KW-0539">Nucleus</keyword>
<feature type="domain" description="HTH myb-type" evidence="6">
    <location>
        <begin position="62"/>
        <end position="116"/>
    </location>
</feature>
<evidence type="ECO:0000256" key="2">
    <source>
        <dbReference type="ARBA" id="ARBA00022737"/>
    </source>
</evidence>
<reference evidence="8" key="2">
    <citation type="submission" date="2021-01" db="EMBL/GenBank/DDBJ databases">
        <authorList>
            <person name="Lovell J.T."/>
            <person name="Bentley N."/>
            <person name="Bhattarai G."/>
            <person name="Jenkins J.W."/>
            <person name="Sreedasyam A."/>
            <person name="Alarcon Y."/>
            <person name="Bock C."/>
            <person name="Boston L."/>
            <person name="Carlson J."/>
            <person name="Cervantes K."/>
            <person name="Clermont K."/>
            <person name="Krom N."/>
            <person name="Kubenka K."/>
            <person name="Mamidi S."/>
            <person name="Mattison C."/>
            <person name="Monteros M."/>
            <person name="Pisani C."/>
            <person name="Plott C."/>
            <person name="Rajasekar S."/>
            <person name="Rhein H.S."/>
            <person name="Rohla C."/>
            <person name="Song M."/>
            <person name="Hilaire R.S."/>
            <person name="Shu S."/>
            <person name="Wells L."/>
            <person name="Wang X."/>
            <person name="Webber J."/>
            <person name="Heerema R.J."/>
            <person name="Klein P."/>
            <person name="Conner P."/>
            <person name="Grauke L."/>
            <person name="Grimwood J."/>
            <person name="Schmutz J."/>
            <person name="Randall J.J."/>
        </authorList>
    </citation>
    <scope>NUCLEOTIDE SEQUENCE</scope>
    <source>
        <tissue evidence="8">Leaf</tissue>
    </source>
</reference>
<comment type="caution">
    <text evidence="7">The sequence shown here is derived from an EMBL/GenBank/DDBJ whole genome shotgun (WGS) entry which is preliminary data.</text>
</comment>
<dbReference type="InterPro" id="IPR017930">
    <property type="entry name" value="Myb_dom"/>
</dbReference>
<dbReference type="EMBL" id="CM031811">
    <property type="protein sequence ID" value="KAG6661927.1"/>
    <property type="molecule type" value="Genomic_DNA"/>
</dbReference>
<evidence type="ECO:0000313" key="7">
    <source>
        <dbReference type="EMBL" id="KAG6661927.1"/>
    </source>
</evidence>
<feature type="domain" description="HTH myb-type" evidence="6">
    <location>
        <begin position="9"/>
        <end position="61"/>
    </location>
</feature>
<keyword evidence="2" id="KW-0677">Repeat</keyword>
<evidence type="ECO:0000256" key="4">
    <source>
        <dbReference type="ARBA" id="ARBA00023242"/>
    </source>
</evidence>
<evidence type="ECO:0000313" key="8">
    <source>
        <dbReference type="EMBL" id="KAG6723210.1"/>
    </source>
</evidence>
<dbReference type="OrthoDB" id="2143914at2759"/>
<dbReference type="AlphaFoldDB" id="A0A8T1R557"/>
<evidence type="ECO:0000256" key="1">
    <source>
        <dbReference type="ARBA" id="ARBA00004123"/>
    </source>
</evidence>
<dbReference type="InterPro" id="IPR009057">
    <property type="entry name" value="Homeodomain-like_sf"/>
</dbReference>
<evidence type="ECO:0000256" key="3">
    <source>
        <dbReference type="ARBA" id="ARBA00023125"/>
    </source>
</evidence>
<dbReference type="FunFam" id="1.10.10.60:FF:000001">
    <property type="entry name" value="MYB-related transcription factor"/>
    <property type="match status" value="1"/>
</dbReference>
<dbReference type="PROSITE" id="PS51294">
    <property type="entry name" value="HTH_MYB"/>
    <property type="match status" value="2"/>
</dbReference>
<dbReference type="CDD" id="cd00167">
    <property type="entry name" value="SANT"/>
    <property type="match status" value="2"/>
</dbReference>
<dbReference type="Proteomes" id="UP000811246">
    <property type="component" value="Chromosome 3"/>
</dbReference>
<dbReference type="InterPro" id="IPR015495">
    <property type="entry name" value="Myb_TF_plants"/>
</dbReference>
<comment type="subcellular location">
    <subcellularLocation>
        <location evidence="1">Nucleus</location>
    </subcellularLocation>
</comment>
<evidence type="ECO:0000259" key="6">
    <source>
        <dbReference type="PROSITE" id="PS51294"/>
    </source>
</evidence>
<accession>A0A8T1R557</accession>
<dbReference type="PANTHER" id="PTHR47999:SF96">
    <property type="entry name" value="TRANSCRIPTION REPRESSOR MYB6-LIKE"/>
    <property type="match status" value="1"/>
</dbReference>
<name>A0A8T1R557_CARIL</name>
<protein>
    <submittedName>
        <fullName evidence="7">Uncharacterized protein</fullName>
    </submittedName>
</protein>
<dbReference type="InterPro" id="IPR001005">
    <property type="entry name" value="SANT/Myb"/>
</dbReference>
<dbReference type="PROSITE" id="PS50090">
    <property type="entry name" value="MYB_LIKE"/>
    <property type="match status" value="2"/>
</dbReference>
<proteinExistence type="predicted"/>